<name>A0A1H3Y7X2_9BACT</name>
<dbReference type="STRING" id="551991.SAMN05192529_107129"/>
<dbReference type="Gene3D" id="1.25.40.390">
    <property type="match status" value="1"/>
</dbReference>
<dbReference type="SUPFAM" id="SSF48452">
    <property type="entry name" value="TPR-like"/>
    <property type="match status" value="1"/>
</dbReference>
<dbReference type="Pfam" id="PF07980">
    <property type="entry name" value="SusD_RagB"/>
    <property type="match status" value="1"/>
</dbReference>
<feature type="domain" description="SusD-like N-terminal" evidence="7">
    <location>
        <begin position="24"/>
        <end position="231"/>
    </location>
</feature>
<evidence type="ECO:0000256" key="5">
    <source>
        <dbReference type="ARBA" id="ARBA00023237"/>
    </source>
</evidence>
<keyword evidence="3" id="KW-0732">Signal</keyword>
<proteinExistence type="inferred from homology"/>
<evidence type="ECO:0000256" key="2">
    <source>
        <dbReference type="ARBA" id="ARBA00006275"/>
    </source>
</evidence>
<dbReference type="OrthoDB" id="5694214at2"/>
<evidence type="ECO:0000259" key="7">
    <source>
        <dbReference type="Pfam" id="PF14322"/>
    </source>
</evidence>
<dbReference type="InterPro" id="IPR012944">
    <property type="entry name" value="SusD_RagB_dom"/>
</dbReference>
<evidence type="ECO:0000313" key="9">
    <source>
        <dbReference type="Proteomes" id="UP000199041"/>
    </source>
</evidence>
<dbReference type="GO" id="GO:0009279">
    <property type="term" value="C:cell outer membrane"/>
    <property type="evidence" value="ECO:0007669"/>
    <property type="project" value="UniProtKB-SubCell"/>
</dbReference>
<evidence type="ECO:0000256" key="1">
    <source>
        <dbReference type="ARBA" id="ARBA00004442"/>
    </source>
</evidence>
<sequence length="535" mass="60344">MKLLKYISVAVMAAVLFGSCDKKLDVTDPNAQTSADFWKSESDIAEGVVATYNLLLVDGTFTRTLPALVDVRGDDVNSQSPWTIYPLTGNFTVQADYGGGLDVESWIWRDFYQMIAKANLVFYNAPNVTFSSEDYKNRLLGQAYYLRALAYYELAENYQVVPLVLSKPLDQTEYFPSTASEDSIWSAIESDLLNAQSMLPTSYDNVIGADQGQKGRATWGAATGLLGKVYMIRGEYTKAAAEFKKMIDSNIYKLVSNYGDNFTMSNENNAESVFEIQFGDFGVDANWVEPSTSSWTQGSALDYPYGMTQFGAWGDFHPTQWLYSEFKKERCKDGKLDPRLYWTLVTYEQEYDTDGDGRSNTIFGTQPYSTNVLDKSNSSIYIAKYTYARIPGHTIEGDGKVPGSGINYRFMRYSEILLMYAEALNELNGPTDDVYKYIQMVRDRADLPDLATTQPNMTQDEMRDQIAHERALEFGIEGIRFFDIMRWKWLSDPTKLSALKAHDSEFNTYVSGHEYLPVPQGELDTNPNLTGNSAN</sequence>
<evidence type="ECO:0000256" key="3">
    <source>
        <dbReference type="ARBA" id="ARBA00022729"/>
    </source>
</evidence>
<dbReference type="Pfam" id="PF14322">
    <property type="entry name" value="SusD-like_3"/>
    <property type="match status" value="1"/>
</dbReference>
<dbReference type="RefSeq" id="WP_091396262.1">
    <property type="nucleotide sequence ID" value="NZ_FNQY01000007.1"/>
</dbReference>
<evidence type="ECO:0000259" key="6">
    <source>
        <dbReference type="Pfam" id="PF07980"/>
    </source>
</evidence>
<accession>A0A1H3Y7X2</accession>
<protein>
    <submittedName>
        <fullName evidence="8">Starch-binding associating with outer membrane</fullName>
    </submittedName>
</protein>
<dbReference type="InterPro" id="IPR033985">
    <property type="entry name" value="SusD-like_N"/>
</dbReference>
<evidence type="ECO:0000256" key="4">
    <source>
        <dbReference type="ARBA" id="ARBA00023136"/>
    </source>
</evidence>
<gene>
    <name evidence="8" type="ORF">SAMN05192529_107129</name>
</gene>
<dbReference type="AlphaFoldDB" id="A0A1H3Y7X2"/>
<evidence type="ECO:0000313" key="8">
    <source>
        <dbReference type="EMBL" id="SEA07141.1"/>
    </source>
</evidence>
<dbReference type="CDD" id="cd08977">
    <property type="entry name" value="SusD"/>
    <property type="match status" value="1"/>
</dbReference>
<dbReference type="PROSITE" id="PS51257">
    <property type="entry name" value="PROKAR_LIPOPROTEIN"/>
    <property type="match status" value="1"/>
</dbReference>
<organism evidence="8 9">
    <name type="scientific">Arachidicoccus rhizosphaerae</name>
    <dbReference type="NCBI Taxonomy" id="551991"/>
    <lineage>
        <taxon>Bacteria</taxon>
        <taxon>Pseudomonadati</taxon>
        <taxon>Bacteroidota</taxon>
        <taxon>Chitinophagia</taxon>
        <taxon>Chitinophagales</taxon>
        <taxon>Chitinophagaceae</taxon>
        <taxon>Arachidicoccus</taxon>
    </lineage>
</organism>
<keyword evidence="4" id="KW-0472">Membrane</keyword>
<keyword evidence="5" id="KW-0998">Cell outer membrane</keyword>
<keyword evidence="9" id="KW-1185">Reference proteome</keyword>
<dbReference type="Proteomes" id="UP000199041">
    <property type="component" value="Unassembled WGS sequence"/>
</dbReference>
<comment type="subcellular location">
    <subcellularLocation>
        <location evidence="1">Cell outer membrane</location>
    </subcellularLocation>
</comment>
<feature type="domain" description="RagB/SusD" evidence="6">
    <location>
        <begin position="271"/>
        <end position="532"/>
    </location>
</feature>
<reference evidence="8 9" key="1">
    <citation type="submission" date="2016-10" db="EMBL/GenBank/DDBJ databases">
        <authorList>
            <person name="de Groot N.N."/>
        </authorList>
    </citation>
    <scope>NUCLEOTIDE SEQUENCE [LARGE SCALE GENOMIC DNA]</scope>
    <source>
        <strain evidence="8 9">Vu-144</strain>
    </source>
</reference>
<dbReference type="InterPro" id="IPR011990">
    <property type="entry name" value="TPR-like_helical_dom_sf"/>
</dbReference>
<comment type="similarity">
    <text evidence="2">Belongs to the SusD family.</text>
</comment>
<dbReference type="EMBL" id="FNQY01000007">
    <property type="protein sequence ID" value="SEA07141.1"/>
    <property type="molecule type" value="Genomic_DNA"/>
</dbReference>